<gene>
    <name evidence="2" type="ORF">H6P81_005530</name>
</gene>
<proteinExistence type="predicted"/>
<sequence length="87" mass="9616">MVTPEPEQNRAVRNEAGLGRIREEGDSFNATKSPNPSVPLHRSPDRRTIEVKSRITCQSAAADDGGRTPATASAARSRRLNSFERRR</sequence>
<dbReference type="Proteomes" id="UP000825729">
    <property type="component" value="Unassembled WGS sequence"/>
</dbReference>
<keyword evidence="3" id="KW-1185">Reference proteome</keyword>
<feature type="compositionally biased region" description="Basic and acidic residues" evidence="1">
    <location>
        <begin position="42"/>
        <end position="53"/>
    </location>
</feature>
<feature type="region of interest" description="Disordered" evidence="1">
    <location>
        <begin position="1"/>
        <end position="87"/>
    </location>
</feature>
<reference evidence="2 3" key="1">
    <citation type="submission" date="2021-07" db="EMBL/GenBank/DDBJ databases">
        <title>The Aristolochia fimbriata genome: insights into angiosperm evolution, floral development and chemical biosynthesis.</title>
        <authorList>
            <person name="Jiao Y."/>
        </authorList>
    </citation>
    <scope>NUCLEOTIDE SEQUENCE [LARGE SCALE GENOMIC DNA]</scope>
    <source>
        <strain evidence="2">IBCAS-2021</strain>
        <tissue evidence="2">Leaf</tissue>
    </source>
</reference>
<evidence type="ECO:0000313" key="2">
    <source>
        <dbReference type="EMBL" id="KAG9452626.1"/>
    </source>
</evidence>
<accession>A0AAV7EYG0</accession>
<evidence type="ECO:0000256" key="1">
    <source>
        <dbReference type="SAM" id="MobiDB-lite"/>
    </source>
</evidence>
<dbReference type="EMBL" id="JAINDJ010000003">
    <property type="protein sequence ID" value="KAG9452626.1"/>
    <property type="molecule type" value="Genomic_DNA"/>
</dbReference>
<evidence type="ECO:0000313" key="3">
    <source>
        <dbReference type="Proteomes" id="UP000825729"/>
    </source>
</evidence>
<comment type="caution">
    <text evidence="2">The sequence shown here is derived from an EMBL/GenBank/DDBJ whole genome shotgun (WGS) entry which is preliminary data.</text>
</comment>
<dbReference type="AlphaFoldDB" id="A0AAV7EYG0"/>
<organism evidence="2 3">
    <name type="scientific">Aristolochia fimbriata</name>
    <name type="common">White veined hardy Dutchman's pipe vine</name>
    <dbReference type="NCBI Taxonomy" id="158543"/>
    <lineage>
        <taxon>Eukaryota</taxon>
        <taxon>Viridiplantae</taxon>
        <taxon>Streptophyta</taxon>
        <taxon>Embryophyta</taxon>
        <taxon>Tracheophyta</taxon>
        <taxon>Spermatophyta</taxon>
        <taxon>Magnoliopsida</taxon>
        <taxon>Magnoliidae</taxon>
        <taxon>Piperales</taxon>
        <taxon>Aristolochiaceae</taxon>
        <taxon>Aristolochia</taxon>
    </lineage>
</organism>
<protein>
    <submittedName>
        <fullName evidence="2">Uncharacterized protein</fullName>
    </submittedName>
</protein>
<name>A0AAV7EYG0_ARIFI</name>